<name>A0A212JZP4_9DELT</name>
<organism evidence="1">
    <name type="scientific">uncultured delta proteobacterium</name>
    <dbReference type="NCBI Taxonomy" id="34034"/>
    <lineage>
        <taxon>Bacteria</taxon>
        <taxon>Deltaproteobacteria</taxon>
        <taxon>environmental samples</taxon>
    </lineage>
</organism>
<dbReference type="EMBL" id="FLUQ01000002">
    <property type="protein sequence ID" value="SBW04832.1"/>
    <property type="molecule type" value="Genomic_DNA"/>
</dbReference>
<evidence type="ECO:0008006" key="2">
    <source>
        <dbReference type="Google" id="ProtNLM"/>
    </source>
</evidence>
<accession>A0A212JZP4</accession>
<gene>
    <name evidence="1" type="ORF">KL86DPRO_20382</name>
</gene>
<dbReference type="Pfam" id="PF03692">
    <property type="entry name" value="CxxCxxCC"/>
    <property type="match status" value="1"/>
</dbReference>
<dbReference type="AlphaFoldDB" id="A0A212JZP4"/>
<reference evidence="1" key="1">
    <citation type="submission" date="2016-04" db="EMBL/GenBank/DDBJ databases">
        <authorList>
            <person name="Evans L.H."/>
            <person name="Alamgir A."/>
            <person name="Owens N."/>
            <person name="Weber N.D."/>
            <person name="Virtaneva K."/>
            <person name="Barbian K."/>
            <person name="Babar A."/>
            <person name="Rosenke K."/>
        </authorList>
    </citation>
    <scope>NUCLEOTIDE SEQUENCE</scope>
    <source>
        <strain evidence="1">86</strain>
    </source>
</reference>
<sequence>MIILPDPTVIFSRYEDLAREADTAFERVRQAHPACVTCHEGCSGCCHALFDLTLVEAAYLNAAFLAAFPSGPERSGILERAHAADRKIHTIKRRAFKAEQAGQEVGGILEAIARERVRCPLLGDDDRCVLYAHRPVTCRVYGVPTAVGGKGHVCGQAAFLPGQPYPTVNLDRIHERLATLSRDLAAHMQSGFSAIHTVLVPVSMALITTYDAAYYGLDKKPGADNG</sequence>
<evidence type="ECO:0000313" key="1">
    <source>
        <dbReference type="EMBL" id="SBW04832.1"/>
    </source>
</evidence>
<dbReference type="InterPro" id="IPR005358">
    <property type="entry name" value="Puta_zinc/iron-chelating_dom"/>
</dbReference>
<protein>
    <recommendedName>
        <fullName evidence="2">YkgJ family cysteine cluster protein</fullName>
    </recommendedName>
</protein>
<proteinExistence type="predicted"/>